<reference evidence="1 2" key="1">
    <citation type="journal article" date="2018" name="Nat. Ecol. Evol.">
        <title>Pezizomycetes genomes reveal the molecular basis of ectomycorrhizal truffle lifestyle.</title>
        <authorList>
            <person name="Murat C."/>
            <person name="Payen T."/>
            <person name="Noel B."/>
            <person name="Kuo A."/>
            <person name="Morin E."/>
            <person name="Chen J."/>
            <person name="Kohler A."/>
            <person name="Krizsan K."/>
            <person name="Balestrini R."/>
            <person name="Da Silva C."/>
            <person name="Montanini B."/>
            <person name="Hainaut M."/>
            <person name="Levati E."/>
            <person name="Barry K.W."/>
            <person name="Belfiori B."/>
            <person name="Cichocki N."/>
            <person name="Clum A."/>
            <person name="Dockter R.B."/>
            <person name="Fauchery L."/>
            <person name="Guy J."/>
            <person name="Iotti M."/>
            <person name="Le Tacon F."/>
            <person name="Lindquist E.A."/>
            <person name="Lipzen A."/>
            <person name="Malagnac F."/>
            <person name="Mello A."/>
            <person name="Molinier V."/>
            <person name="Miyauchi S."/>
            <person name="Poulain J."/>
            <person name="Riccioni C."/>
            <person name="Rubini A."/>
            <person name="Sitrit Y."/>
            <person name="Splivallo R."/>
            <person name="Traeger S."/>
            <person name="Wang M."/>
            <person name="Zifcakova L."/>
            <person name="Wipf D."/>
            <person name="Zambonelli A."/>
            <person name="Paolocci F."/>
            <person name="Nowrousian M."/>
            <person name="Ottonello S."/>
            <person name="Baldrian P."/>
            <person name="Spatafora J.W."/>
            <person name="Henrissat B."/>
            <person name="Nagy L.G."/>
            <person name="Aury J.M."/>
            <person name="Wincker P."/>
            <person name="Grigoriev I.V."/>
            <person name="Bonfante P."/>
            <person name="Martin F.M."/>
        </authorList>
    </citation>
    <scope>NUCLEOTIDE SEQUENCE [LARGE SCALE GENOMIC DNA]</scope>
    <source>
        <strain evidence="1 2">CCBAS932</strain>
    </source>
</reference>
<protein>
    <submittedName>
        <fullName evidence="1">Uncharacterized protein</fullName>
    </submittedName>
</protein>
<dbReference type="EMBL" id="ML119174">
    <property type="protein sequence ID" value="RPB07810.1"/>
    <property type="molecule type" value="Genomic_DNA"/>
</dbReference>
<sequence>MSTLPTQSIGLPRTAEEYQTILETVPCRLPNVGYDRAKHFDAAWVNFVIQAMLALFGCYSNLDSCCNFREGWFDSNIWAPLIDHCLLGLDGVVVQRKEIKCFALKLIGNNNLRYDAIIHTARDFAPIEYAAIEVSRSIENEESLPAKKYVSDSTKLVTGMHSMLRRLHMLVDRDEQATKDLQVVGMLNEGLNMQILRMTGLPGGLFLLSRGAVRSVPTNIGDLGSIFSLMNSIGMFKAIIRESIAVVAQYKAKKAAKKDDAGDLYQQVMGQNEL</sequence>
<accession>A0A3N4KBD0</accession>
<keyword evidence="2" id="KW-1185">Reference proteome</keyword>
<dbReference type="InParanoid" id="A0A3N4KBD0"/>
<evidence type="ECO:0000313" key="2">
    <source>
        <dbReference type="Proteomes" id="UP000277580"/>
    </source>
</evidence>
<dbReference type="OrthoDB" id="5399119at2759"/>
<evidence type="ECO:0000313" key="1">
    <source>
        <dbReference type="EMBL" id="RPB07810.1"/>
    </source>
</evidence>
<organism evidence="1 2">
    <name type="scientific">Morchella conica CCBAS932</name>
    <dbReference type="NCBI Taxonomy" id="1392247"/>
    <lineage>
        <taxon>Eukaryota</taxon>
        <taxon>Fungi</taxon>
        <taxon>Dikarya</taxon>
        <taxon>Ascomycota</taxon>
        <taxon>Pezizomycotina</taxon>
        <taxon>Pezizomycetes</taxon>
        <taxon>Pezizales</taxon>
        <taxon>Morchellaceae</taxon>
        <taxon>Morchella</taxon>
    </lineage>
</organism>
<dbReference type="Proteomes" id="UP000277580">
    <property type="component" value="Unassembled WGS sequence"/>
</dbReference>
<dbReference type="AlphaFoldDB" id="A0A3N4KBD0"/>
<gene>
    <name evidence="1" type="ORF">P167DRAFT_385859</name>
</gene>
<proteinExistence type="predicted"/>
<name>A0A3N4KBD0_9PEZI</name>